<feature type="region of interest" description="Disordered" evidence="1">
    <location>
        <begin position="40"/>
        <end position="69"/>
    </location>
</feature>
<reference evidence="2" key="1">
    <citation type="journal article" date="2021" name="Genome Biol. Evol.">
        <title>A High-Quality Reference Genome for a Parasitic Bivalve with Doubly Uniparental Inheritance (Bivalvia: Unionida).</title>
        <authorList>
            <person name="Smith C.H."/>
        </authorList>
    </citation>
    <scope>NUCLEOTIDE SEQUENCE</scope>
    <source>
        <strain evidence="2">CHS0354</strain>
    </source>
</reference>
<keyword evidence="3" id="KW-1185">Reference proteome</keyword>
<gene>
    <name evidence="2" type="ORF">CHS0354_014853</name>
</gene>
<reference evidence="2" key="3">
    <citation type="submission" date="2023-05" db="EMBL/GenBank/DDBJ databases">
        <authorList>
            <person name="Smith C.H."/>
        </authorList>
    </citation>
    <scope>NUCLEOTIDE SEQUENCE</scope>
    <source>
        <strain evidence="2">CHS0354</strain>
        <tissue evidence="2">Mantle</tissue>
    </source>
</reference>
<feature type="compositionally biased region" description="Basic and acidic residues" evidence="1">
    <location>
        <begin position="42"/>
        <end position="54"/>
    </location>
</feature>
<evidence type="ECO:0000313" key="2">
    <source>
        <dbReference type="EMBL" id="KAK3592191.1"/>
    </source>
</evidence>
<reference evidence="2" key="2">
    <citation type="journal article" date="2021" name="Genome Biol. Evol.">
        <title>Developing a high-quality reference genome for a parasitic bivalve with doubly uniparental inheritance (Bivalvia: Unionida).</title>
        <authorList>
            <person name="Smith C.H."/>
        </authorList>
    </citation>
    <scope>NUCLEOTIDE SEQUENCE</scope>
    <source>
        <strain evidence="2">CHS0354</strain>
        <tissue evidence="2">Mantle</tissue>
    </source>
</reference>
<organism evidence="2 3">
    <name type="scientific">Potamilus streckersoni</name>
    <dbReference type="NCBI Taxonomy" id="2493646"/>
    <lineage>
        <taxon>Eukaryota</taxon>
        <taxon>Metazoa</taxon>
        <taxon>Spiralia</taxon>
        <taxon>Lophotrochozoa</taxon>
        <taxon>Mollusca</taxon>
        <taxon>Bivalvia</taxon>
        <taxon>Autobranchia</taxon>
        <taxon>Heteroconchia</taxon>
        <taxon>Palaeoheterodonta</taxon>
        <taxon>Unionida</taxon>
        <taxon>Unionoidea</taxon>
        <taxon>Unionidae</taxon>
        <taxon>Ambleminae</taxon>
        <taxon>Lampsilini</taxon>
        <taxon>Potamilus</taxon>
    </lineage>
</organism>
<feature type="compositionally biased region" description="Polar residues" evidence="1">
    <location>
        <begin position="58"/>
        <end position="69"/>
    </location>
</feature>
<proteinExistence type="predicted"/>
<comment type="caution">
    <text evidence="2">The sequence shown here is derived from an EMBL/GenBank/DDBJ whole genome shotgun (WGS) entry which is preliminary data.</text>
</comment>
<dbReference type="EMBL" id="JAEAOA010000908">
    <property type="protein sequence ID" value="KAK3592191.1"/>
    <property type="molecule type" value="Genomic_DNA"/>
</dbReference>
<dbReference type="Proteomes" id="UP001195483">
    <property type="component" value="Unassembled WGS sequence"/>
</dbReference>
<evidence type="ECO:0000256" key="1">
    <source>
        <dbReference type="SAM" id="MobiDB-lite"/>
    </source>
</evidence>
<accession>A0AAE0SHN7</accession>
<evidence type="ECO:0000313" key="3">
    <source>
        <dbReference type="Proteomes" id="UP001195483"/>
    </source>
</evidence>
<dbReference type="AlphaFoldDB" id="A0AAE0SHN7"/>
<protein>
    <submittedName>
        <fullName evidence="2">Uncharacterized protein</fullName>
    </submittedName>
</protein>
<sequence>MIDTDNIDIEFNSKLTSSNKNNNNNKGNLVWKYIQGTSTITSRKDSGEESRTEVVDNYTANSRSGRISL</sequence>
<name>A0AAE0SHN7_9BIVA</name>